<feature type="transmembrane region" description="Helical" evidence="1">
    <location>
        <begin position="348"/>
        <end position="367"/>
    </location>
</feature>
<organism evidence="2 3">
    <name type="scientific">Parabacteroides johnsonii</name>
    <dbReference type="NCBI Taxonomy" id="387661"/>
    <lineage>
        <taxon>Bacteria</taxon>
        <taxon>Pseudomonadati</taxon>
        <taxon>Bacteroidota</taxon>
        <taxon>Bacteroidia</taxon>
        <taxon>Bacteroidales</taxon>
        <taxon>Tannerellaceae</taxon>
        <taxon>Parabacteroides</taxon>
    </lineage>
</organism>
<feature type="transmembrane region" description="Helical" evidence="1">
    <location>
        <begin position="295"/>
        <end position="313"/>
    </location>
</feature>
<feature type="transmembrane region" description="Helical" evidence="1">
    <location>
        <begin position="136"/>
        <end position="159"/>
    </location>
</feature>
<feature type="transmembrane region" description="Helical" evidence="1">
    <location>
        <begin position="102"/>
        <end position="124"/>
    </location>
</feature>
<dbReference type="Pfam" id="PF14897">
    <property type="entry name" value="EpsG"/>
    <property type="match status" value="1"/>
</dbReference>
<accession>A0A9Q5SSV0</accession>
<sequence length="368" mass="42404">MQSSFIPANLYNSVYLVVVGFIAYLHYLKIKNLSVFSLQKTKLFSESFILLLTCIVVLFIGTRPLAGAFTDMFAYTDYYLSSQMIDTNNEPGFLLTANLGHLLGLSVESWFTFIAAIFFGCNLLASRSLDKVNGELIYLTILVSFLTFAYSTNTIRSGMAHSILLLAISLYLNRKKNKLPIVSIVCFIYAFSVHKSIALGLICFFLAYYIVGLRRCFQFWFLSIFFSLFVGNQVANLFQGLGFDDRLDKYLIADDFTGFSHTGFRWDFLFYSAIPIILGYYITIKRKIENKKYSILLSTYLLANAFWIMVIRAQFSDRFAYLSWFLYPVVLSYPLLKMDIWGRKQGVCAYWILLGHLSFTLFMHFIYS</sequence>
<keyword evidence="1" id="KW-1133">Transmembrane helix</keyword>
<keyword evidence="1" id="KW-0812">Transmembrane</keyword>
<feature type="transmembrane region" description="Helical" evidence="1">
    <location>
        <begin position="6"/>
        <end position="27"/>
    </location>
</feature>
<evidence type="ECO:0008006" key="4">
    <source>
        <dbReference type="Google" id="ProtNLM"/>
    </source>
</evidence>
<dbReference type="AlphaFoldDB" id="A0A9Q5SSV0"/>
<feature type="transmembrane region" description="Helical" evidence="1">
    <location>
        <begin position="319"/>
        <end position="336"/>
    </location>
</feature>
<reference evidence="3" key="1">
    <citation type="submission" date="2017-04" db="EMBL/GenBank/DDBJ databases">
        <title>Function of individual gut microbiota members based on whole genome sequencing of pure cultures obtained from chicken caecum.</title>
        <authorList>
            <person name="Medvecky M."/>
            <person name="Cejkova D."/>
            <person name="Polansky O."/>
            <person name="Karasova D."/>
            <person name="Kubasova T."/>
            <person name="Cizek A."/>
            <person name="Rychlik I."/>
        </authorList>
    </citation>
    <scope>NUCLEOTIDE SEQUENCE [LARGE SCALE GENOMIC DNA]</scope>
    <source>
        <strain evidence="3">An42</strain>
    </source>
</reference>
<feature type="transmembrane region" description="Helical" evidence="1">
    <location>
        <begin position="219"/>
        <end position="243"/>
    </location>
</feature>
<name>A0A9Q5SSV0_9BACT</name>
<dbReference type="InterPro" id="IPR049458">
    <property type="entry name" value="EpsG-like"/>
</dbReference>
<feature type="transmembrane region" description="Helical" evidence="1">
    <location>
        <begin position="48"/>
        <end position="66"/>
    </location>
</feature>
<feature type="transmembrane region" description="Helical" evidence="1">
    <location>
        <begin position="263"/>
        <end position="283"/>
    </location>
</feature>
<feature type="transmembrane region" description="Helical" evidence="1">
    <location>
        <begin position="179"/>
        <end position="207"/>
    </location>
</feature>
<proteinExistence type="predicted"/>
<keyword evidence="1" id="KW-0472">Membrane</keyword>
<evidence type="ECO:0000256" key="1">
    <source>
        <dbReference type="SAM" id="Phobius"/>
    </source>
</evidence>
<gene>
    <name evidence="2" type="ORF">B5F96_04830</name>
</gene>
<comment type="caution">
    <text evidence="2">The sequence shown here is derived from an EMBL/GenBank/DDBJ whole genome shotgun (WGS) entry which is preliminary data.</text>
</comment>
<evidence type="ECO:0000313" key="2">
    <source>
        <dbReference type="EMBL" id="OUO06367.1"/>
    </source>
</evidence>
<protein>
    <recommendedName>
        <fullName evidence="4">EpsG family protein</fullName>
    </recommendedName>
</protein>
<dbReference type="EMBL" id="NFIJ01000003">
    <property type="protein sequence ID" value="OUO06367.1"/>
    <property type="molecule type" value="Genomic_DNA"/>
</dbReference>
<dbReference type="Proteomes" id="UP000195975">
    <property type="component" value="Unassembled WGS sequence"/>
</dbReference>
<evidence type="ECO:0000313" key="3">
    <source>
        <dbReference type="Proteomes" id="UP000195975"/>
    </source>
</evidence>
<dbReference type="RefSeq" id="WP_021862729.1">
    <property type="nucleotide sequence ID" value="NZ_CAKWDQ010000122.1"/>
</dbReference>